<gene>
    <name evidence="2" type="ORF">BLX24_02045</name>
</gene>
<dbReference type="Pfam" id="PF01261">
    <property type="entry name" value="AP_endonuc_2"/>
    <property type="match status" value="1"/>
</dbReference>
<dbReference type="InterPro" id="IPR013022">
    <property type="entry name" value="Xyl_isomerase-like_TIM-brl"/>
</dbReference>
<dbReference type="InterPro" id="IPR036237">
    <property type="entry name" value="Xyl_isomerase-like_sf"/>
</dbReference>
<feature type="domain" description="Xylose isomerase-like TIM barrel" evidence="1">
    <location>
        <begin position="22"/>
        <end position="184"/>
    </location>
</feature>
<keyword evidence="2" id="KW-0413">Isomerase</keyword>
<dbReference type="Proteomes" id="UP000181790">
    <property type="component" value="Unassembled WGS sequence"/>
</dbReference>
<name>A0A1S2VQ43_9BACT</name>
<proteinExistence type="predicted"/>
<protein>
    <submittedName>
        <fullName evidence="2">Xylose isomerase</fullName>
    </submittedName>
</protein>
<evidence type="ECO:0000313" key="3">
    <source>
        <dbReference type="Proteomes" id="UP000181790"/>
    </source>
</evidence>
<dbReference type="RefSeq" id="WP_071501401.1">
    <property type="nucleotide sequence ID" value="NZ_MORL01000001.1"/>
</dbReference>
<keyword evidence="3" id="KW-1185">Reference proteome</keyword>
<dbReference type="SUPFAM" id="SSF51658">
    <property type="entry name" value="Xylose isomerase-like"/>
    <property type="match status" value="1"/>
</dbReference>
<reference evidence="2 3" key="1">
    <citation type="submission" date="2016-10" db="EMBL/GenBank/DDBJ databases">
        <title>Arsenicibacter rosenii gen. nov., sp. nov., an efficient arsenic-methylating bacterium isolated from an arsenic-contaminated paddy soil.</title>
        <authorList>
            <person name="Huang K."/>
        </authorList>
    </citation>
    <scope>NUCLEOTIDE SEQUENCE [LARGE SCALE GENOMIC DNA]</scope>
    <source>
        <strain evidence="2 3">SM-1</strain>
    </source>
</reference>
<dbReference type="Gene3D" id="3.20.20.150">
    <property type="entry name" value="Divalent-metal-dependent TIM barrel enzymes"/>
    <property type="match status" value="1"/>
</dbReference>
<dbReference type="EMBL" id="MORL01000001">
    <property type="protein sequence ID" value="OIN60897.1"/>
    <property type="molecule type" value="Genomic_DNA"/>
</dbReference>
<evidence type="ECO:0000259" key="1">
    <source>
        <dbReference type="Pfam" id="PF01261"/>
    </source>
</evidence>
<sequence length="271" mass="31157">MKLLFFCPRWGQEHIPWPVFARKVADAGYHGVEVGIPASSQELDTMLNALAAHNLQLIGQHWETKHPDFDRHYAEYDRRIRALAAVKPLFINTQTGKDYYTFAQNARLIALADRIAGETGIPVIHETHRGKFSFAAHITRMYLEQLPSLRITLDISHWFTTAETYLDDQPEAVSLAISRTDHIHSRVGYIEGPQIVDPRAPEWQEVVEHHLACWDKVIAQRAAAGHTVTTITPEFGAPPYLLLLPYTRQPVVDQWEINHYMMTMLQKRYRV</sequence>
<dbReference type="AlphaFoldDB" id="A0A1S2VQ43"/>
<accession>A0A1S2VQ43</accession>
<comment type="caution">
    <text evidence="2">The sequence shown here is derived from an EMBL/GenBank/DDBJ whole genome shotgun (WGS) entry which is preliminary data.</text>
</comment>
<dbReference type="OrthoDB" id="2555274at2"/>
<dbReference type="GO" id="GO:0016853">
    <property type="term" value="F:isomerase activity"/>
    <property type="evidence" value="ECO:0007669"/>
    <property type="project" value="UniProtKB-KW"/>
</dbReference>
<organism evidence="2 3">
    <name type="scientific">Arsenicibacter rosenii</name>
    <dbReference type="NCBI Taxonomy" id="1750698"/>
    <lineage>
        <taxon>Bacteria</taxon>
        <taxon>Pseudomonadati</taxon>
        <taxon>Bacteroidota</taxon>
        <taxon>Cytophagia</taxon>
        <taxon>Cytophagales</taxon>
        <taxon>Spirosomataceae</taxon>
        <taxon>Arsenicibacter</taxon>
    </lineage>
</organism>
<evidence type="ECO:0000313" key="2">
    <source>
        <dbReference type="EMBL" id="OIN60897.1"/>
    </source>
</evidence>